<name>A0A6M2DCI1_XENCH</name>
<protein>
    <submittedName>
        <fullName evidence="1">Protein tabanus bromius</fullName>
    </submittedName>
</protein>
<sequence length="196" mass="21906">MRFRFCGGSDCPDWLLAELHALSRLSSVRVRQLATLVVQSMLEEKMDEEKLSKIMSDTKLDVLSMKAASSCINFVLQSAARHGAVDSALSSELQQLGLPREHSAAICKVYNEQCAAITNKLREQSLRVNRLNEITTTVPENTIDCVQINLTLGDVIEDDQRVVKQHKFNVGKEDLLIMISELKKAQALMQELSKCS</sequence>
<evidence type="ECO:0000313" key="1">
    <source>
        <dbReference type="EMBL" id="NOV43872.1"/>
    </source>
</evidence>
<dbReference type="PANTHER" id="PTHR16231:SF4">
    <property type="entry name" value="COMM DOMAIN-CONTAINING PROTEIN 4"/>
    <property type="match status" value="1"/>
</dbReference>
<dbReference type="EMBL" id="GIIL01000146">
    <property type="protein sequence ID" value="NOV43872.1"/>
    <property type="molecule type" value="Transcribed_RNA"/>
</dbReference>
<accession>A0A6M2DCI1</accession>
<dbReference type="AlphaFoldDB" id="A0A6M2DCI1"/>
<proteinExistence type="predicted"/>
<dbReference type="Pfam" id="PF21672">
    <property type="entry name" value="COMM_HN"/>
    <property type="match status" value="1"/>
</dbReference>
<dbReference type="InterPro" id="IPR047155">
    <property type="entry name" value="COMMD4/6/7/8"/>
</dbReference>
<reference evidence="1" key="1">
    <citation type="submission" date="2020-03" db="EMBL/GenBank/DDBJ databases">
        <title>Transcriptomic Profiling of the Digestive Tract of the Rat Flea, Xenopsylla cheopis, Following Blood Feeding and Infection with Yersinia pestis.</title>
        <authorList>
            <person name="Bland D.M."/>
            <person name="Martens C.A."/>
            <person name="Virtaneva K."/>
            <person name="Kanakabandi K."/>
            <person name="Long D."/>
            <person name="Rosenke R."/>
            <person name="Saturday G.A."/>
            <person name="Hoyt F.H."/>
            <person name="Bruno D.P."/>
            <person name="Ribeiro J.M.C."/>
            <person name="Hinnebusch J."/>
        </authorList>
    </citation>
    <scope>NUCLEOTIDE SEQUENCE</scope>
</reference>
<dbReference type="PANTHER" id="PTHR16231">
    <property type="entry name" value="COMM DOMAIN-CONTAINING PROTEIN 4-8 FAMILY MEMBER"/>
    <property type="match status" value="1"/>
</dbReference>
<organism evidence="1">
    <name type="scientific">Xenopsylla cheopis</name>
    <name type="common">Oriental rat flea</name>
    <name type="synonym">Pulex cheopis</name>
    <dbReference type="NCBI Taxonomy" id="163159"/>
    <lineage>
        <taxon>Eukaryota</taxon>
        <taxon>Metazoa</taxon>
        <taxon>Ecdysozoa</taxon>
        <taxon>Arthropoda</taxon>
        <taxon>Hexapoda</taxon>
        <taxon>Insecta</taxon>
        <taxon>Pterygota</taxon>
        <taxon>Neoptera</taxon>
        <taxon>Endopterygota</taxon>
        <taxon>Siphonaptera</taxon>
        <taxon>Pulicidae</taxon>
        <taxon>Xenopsyllinae</taxon>
        <taxon>Xenopsylla</taxon>
    </lineage>
</organism>